<name>A0A0G9MAU8_BIFAD</name>
<evidence type="ECO:0000256" key="1">
    <source>
        <dbReference type="SAM" id="MobiDB-lite"/>
    </source>
</evidence>
<dbReference type="Proteomes" id="UP000095647">
    <property type="component" value="Unassembled WGS sequence"/>
</dbReference>
<evidence type="ECO:0000313" key="3">
    <source>
        <dbReference type="Proteomes" id="UP000095647"/>
    </source>
</evidence>
<sequence>MAKDASSRRMPAGLIKNGRGQRLWRDITAKWELTESEYRTLENACYTADRIGRIRRALGDELTTEGSQGQLVVHPLLPELRRDETHLADLLKRIDMPEPEEQSEDASMDGGRSSQMRATVNKRWHDSKWEKAYG</sequence>
<dbReference type="EMBL" id="CYYI01000003">
    <property type="protein sequence ID" value="CUN59470.1"/>
    <property type="molecule type" value="Genomic_DNA"/>
</dbReference>
<proteinExistence type="predicted"/>
<organism evidence="2 3">
    <name type="scientific">Bifidobacterium adolescentis</name>
    <dbReference type="NCBI Taxonomy" id="1680"/>
    <lineage>
        <taxon>Bacteria</taxon>
        <taxon>Bacillati</taxon>
        <taxon>Actinomycetota</taxon>
        <taxon>Actinomycetes</taxon>
        <taxon>Bifidobacteriales</taxon>
        <taxon>Bifidobacteriaceae</taxon>
        <taxon>Bifidobacterium</taxon>
    </lineage>
</organism>
<dbReference type="AlphaFoldDB" id="A0A0G9MAU8"/>
<evidence type="ECO:0000313" key="2">
    <source>
        <dbReference type="EMBL" id="CUN59470.1"/>
    </source>
</evidence>
<accession>A0A0G9MAU8</accession>
<reference evidence="2 3" key="1">
    <citation type="submission" date="2015-09" db="EMBL/GenBank/DDBJ databases">
        <authorList>
            <consortium name="Pathogen Informatics"/>
        </authorList>
    </citation>
    <scope>NUCLEOTIDE SEQUENCE [LARGE SCALE GENOMIC DNA]</scope>
    <source>
        <strain evidence="2 3">2789STDY5608824</strain>
    </source>
</reference>
<gene>
    <name evidence="2" type="ORF">ERS852382_00823</name>
</gene>
<dbReference type="PATRIC" id="fig|1680.7.peg.735"/>
<protein>
    <submittedName>
        <fullName evidence="2">Gp25</fullName>
    </submittedName>
</protein>
<feature type="region of interest" description="Disordered" evidence="1">
    <location>
        <begin position="94"/>
        <end position="134"/>
    </location>
</feature>
<dbReference type="RefSeq" id="WP_046999200.1">
    <property type="nucleotide sequence ID" value="NZ_CYYI01000003.1"/>
</dbReference>
<feature type="compositionally biased region" description="Acidic residues" evidence="1">
    <location>
        <begin position="97"/>
        <end position="107"/>
    </location>
</feature>
<feature type="compositionally biased region" description="Basic and acidic residues" evidence="1">
    <location>
        <begin position="123"/>
        <end position="134"/>
    </location>
</feature>